<gene>
    <name evidence="1" type="ORF">QCA50_010808</name>
</gene>
<organism evidence="1 2">
    <name type="scientific">Cerrena zonata</name>
    <dbReference type="NCBI Taxonomy" id="2478898"/>
    <lineage>
        <taxon>Eukaryota</taxon>
        <taxon>Fungi</taxon>
        <taxon>Dikarya</taxon>
        <taxon>Basidiomycota</taxon>
        <taxon>Agaricomycotina</taxon>
        <taxon>Agaricomycetes</taxon>
        <taxon>Polyporales</taxon>
        <taxon>Cerrenaceae</taxon>
        <taxon>Cerrena</taxon>
    </lineage>
</organism>
<accession>A0AAW0G3A0</accession>
<evidence type="ECO:0000313" key="1">
    <source>
        <dbReference type="EMBL" id="KAK7685997.1"/>
    </source>
</evidence>
<dbReference type="Proteomes" id="UP001385951">
    <property type="component" value="Unassembled WGS sequence"/>
</dbReference>
<protein>
    <submittedName>
        <fullName evidence="1">Uncharacterized protein</fullName>
    </submittedName>
</protein>
<reference evidence="1 2" key="1">
    <citation type="submission" date="2022-09" db="EMBL/GenBank/DDBJ databases">
        <authorList>
            <person name="Palmer J.M."/>
        </authorList>
    </citation>
    <scope>NUCLEOTIDE SEQUENCE [LARGE SCALE GENOMIC DNA]</scope>
    <source>
        <strain evidence="1 2">DSM 7382</strain>
    </source>
</reference>
<keyword evidence="2" id="KW-1185">Reference proteome</keyword>
<sequence>MPSSNISSSSLQVLAVREPLINSSSSSGLPFTPDKLRPRKKCSFQVASRPSPTTIAMASRLQLVTLYQDLFDCVIDELQDDPPTLKQCSLTAHCLLRQSRRHLFRRITLKPRDIRVEFIQLLISSPVSNYIKTCTIDGTHLTDYAKRRITIPTIQHLRDKLPSLVELTLRGCTIESDLLHDKPDVEFATSIVSLQTVKLDHVTLIDTHHLPTLLLCFPSRELHLSHISVINYSTTYNIPVEMSNRLPLGIQRLKCDGLKNAAVILGVLVSLLRADSVEYLALQTEESGLRSCSDLASVIASSVKQIEITVFLDSRTSHSGQCDALDLRACTSLSSLTLHIHLDTTNSPGYVWTKISSLLRHIPQSVTRLISNYIISEPSLPNAHTPLLETNGTHSDIPTKMNVHPTFTVVGGYETPT</sequence>
<dbReference type="EMBL" id="JASBNA010000018">
    <property type="protein sequence ID" value="KAK7685997.1"/>
    <property type="molecule type" value="Genomic_DNA"/>
</dbReference>
<name>A0AAW0G3A0_9APHY</name>
<dbReference type="AlphaFoldDB" id="A0AAW0G3A0"/>
<proteinExistence type="predicted"/>
<evidence type="ECO:0000313" key="2">
    <source>
        <dbReference type="Proteomes" id="UP001385951"/>
    </source>
</evidence>
<comment type="caution">
    <text evidence="1">The sequence shown here is derived from an EMBL/GenBank/DDBJ whole genome shotgun (WGS) entry which is preliminary data.</text>
</comment>